<organism evidence="1 2">
    <name type="scientific">Candidozyma auris</name>
    <name type="common">Yeast</name>
    <name type="synonym">Candida auris</name>
    <dbReference type="NCBI Taxonomy" id="498019"/>
    <lineage>
        <taxon>Eukaryota</taxon>
        <taxon>Fungi</taxon>
        <taxon>Dikarya</taxon>
        <taxon>Ascomycota</taxon>
        <taxon>Saccharomycotina</taxon>
        <taxon>Pichiomycetes</taxon>
        <taxon>Metschnikowiaceae</taxon>
        <taxon>Candidozyma</taxon>
    </lineage>
</organism>
<evidence type="ECO:0000313" key="2">
    <source>
        <dbReference type="Proteomes" id="UP000037122"/>
    </source>
</evidence>
<dbReference type="VEuPathDB" id="FungiDB:QG37_04717"/>
<dbReference type="EMBL" id="LGST01000031">
    <property type="protein sequence ID" value="KND98807.1"/>
    <property type="molecule type" value="Genomic_DNA"/>
</dbReference>
<evidence type="ECO:0000313" key="1">
    <source>
        <dbReference type="EMBL" id="KND98807.1"/>
    </source>
</evidence>
<gene>
    <name evidence="1" type="ORF">QG37_04717</name>
</gene>
<dbReference type="Proteomes" id="UP000037122">
    <property type="component" value="Unassembled WGS sequence"/>
</dbReference>
<sequence length="61" mass="6898">MMGMDVIVILSKAKRHKLLSEDRDFPKACLNGSLRTKAKRYRSEKLKVCTGPVQESASDLF</sequence>
<dbReference type="AlphaFoldDB" id="A0A0L0NX74"/>
<comment type="caution">
    <text evidence="1">The sequence shown here is derived from an EMBL/GenBank/DDBJ whole genome shotgun (WGS) entry which is preliminary data.</text>
</comment>
<protein>
    <submittedName>
        <fullName evidence="1">Uncharacterized protein</fullName>
    </submittedName>
</protein>
<name>A0A0L0NX74_CANAR</name>
<accession>A0A0L0NX74</accession>
<proteinExistence type="predicted"/>
<reference evidence="2" key="1">
    <citation type="journal article" date="2015" name="BMC Genomics">
        <title>Draft genome of a commonly misdiagnosed multidrug resistant pathogen Candida auris.</title>
        <authorList>
            <person name="Chatterjee S."/>
            <person name="Alampalli S.V."/>
            <person name="Nageshan R.K."/>
            <person name="Chettiar S.T."/>
            <person name="Joshi S."/>
            <person name="Tatu U.S."/>
        </authorList>
    </citation>
    <scope>NUCLEOTIDE SEQUENCE [LARGE SCALE GENOMIC DNA]</scope>
    <source>
        <strain evidence="2">6684</strain>
    </source>
</reference>